<proteinExistence type="predicted"/>
<sequence length="864" mass="95684">SLITAKRCQSSHLQFDHSNEFAVNVTEEFLEHCAEGALSIEVWGHRSAGFSSMRTEWEITDAQTKISRSLADRWAELKRKIELWVEIHELNEQGEYSPVEVTPKPDNVTGGVYQLRQGQQRRILVRVNPVQDSGTLPVICEAVTSLAIGCVSVRSKLQKSLDSYQEEDLTSLNDKWSEALLKLKTYLDEQIQLLLHKPDKTEEDIEREQHLIEQWVSLTEERNAFKCPAPGSEIPGAPADWDPPSGMECHIPVLFLDLNPDDMTNMSSVGDSLMVAGANSILPKEHGGQFFNLPIVKFCEKNVCAVAVWDSSMHDSPALNRVTTANERVYMILKASVRLSHPSVMEIVLRKRLAINVYKKQSISQMFKRKLVRCDYLTATGVTYEVVSNIPKSSEDIEDRESLALMAASCDNSTIFDGESYIEKYTKGVSAVESILTLDRLRQEVAIKELLTLKNNQQAFIRKTASVPNIGVLFGSTLGGSLSRLDHRSDSAFDISFLTNSAYEGFDRFRQKANSLLAGSNSSTPHSELHSRSSLPNTPSETSMQSRSFGPTRPNFLNLNLNLNIALRQATNGKSITIINKIFSFFREASPLNSMSPHSTKFVKPMKTVKPESSNISTNNIPDNRASTTVQPESKLNNAGTPSMSSGYGSQPLLETPVSSEESISLHSNSEEMTIISDVSVMKKSASVTTNNAEEINNQFNGNASPMSVRNDNKNLVYSDNDNDSLSSYGSRGDYVSVGDNSGGRSLPEWLTVGENVRVSPDFKTGVVAFIGTTHFSTGIWVGIILDAPLGKNNGSVDGVQYFTCKPRFGLFVRPDKLKLDSRARALRMSKSHDTFLRTGSHTSVHSEHFSAFSSEALLNFTFL</sequence>
<feature type="non-terminal residue" evidence="3">
    <location>
        <position position="1"/>
    </location>
</feature>
<dbReference type="PROSITE" id="PS50245">
    <property type="entry name" value="CAP_GLY_2"/>
    <property type="match status" value="1"/>
</dbReference>
<feature type="non-terminal residue" evidence="3">
    <location>
        <position position="864"/>
    </location>
</feature>
<dbReference type="Gene3D" id="2.30.30.190">
    <property type="entry name" value="CAP Gly-rich-like domain"/>
    <property type="match status" value="1"/>
</dbReference>
<feature type="domain" description="CAP-Gly" evidence="2">
    <location>
        <begin position="772"/>
        <end position="814"/>
    </location>
</feature>
<dbReference type="Pfam" id="PF12473">
    <property type="entry name" value="DUF3694"/>
    <property type="match status" value="2"/>
</dbReference>
<dbReference type="AlphaFoldDB" id="A0A443S8P1"/>
<dbReference type="SUPFAM" id="SSF74924">
    <property type="entry name" value="Cap-Gly domain"/>
    <property type="match status" value="1"/>
</dbReference>
<feature type="region of interest" description="Disordered" evidence="1">
    <location>
        <begin position="607"/>
        <end position="659"/>
    </location>
</feature>
<organism evidence="3 4">
    <name type="scientific">Leptotrombidium deliense</name>
    <dbReference type="NCBI Taxonomy" id="299467"/>
    <lineage>
        <taxon>Eukaryota</taxon>
        <taxon>Metazoa</taxon>
        <taxon>Ecdysozoa</taxon>
        <taxon>Arthropoda</taxon>
        <taxon>Chelicerata</taxon>
        <taxon>Arachnida</taxon>
        <taxon>Acari</taxon>
        <taxon>Acariformes</taxon>
        <taxon>Trombidiformes</taxon>
        <taxon>Prostigmata</taxon>
        <taxon>Anystina</taxon>
        <taxon>Parasitengona</taxon>
        <taxon>Trombiculoidea</taxon>
        <taxon>Trombiculidae</taxon>
        <taxon>Leptotrombidium</taxon>
    </lineage>
</organism>
<dbReference type="VEuPathDB" id="VectorBase:LDEU008147"/>
<dbReference type="InterPro" id="IPR022164">
    <property type="entry name" value="Kinesin-like"/>
</dbReference>
<dbReference type="PROSITE" id="PS00845">
    <property type="entry name" value="CAP_GLY_1"/>
    <property type="match status" value="1"/>
</dbReference>
<gene>
    <name evidence="3" type="ORF">B4U80_02988</name>
</gene>
<accession>A0A443S8P1</accession>
<dbReference type="EMBL" id="NCKV01005716">
    <property type="protein sequence ID" value="RWS23893.1"/>
    <property type="molecule type" value="Genomic_DNA"/>
</dbReference>
<dbReference type="Pfam" id="PF01302">
    <property type="entry name" value="CAP_GLY"/>
    <property type="match status" value="1"/>
</dbReference>
<dbReference type="Proteomes" id="UP000288716">
    <property type="component" value="Unassembled WGS sequence"/>
</dbReference>
<keyword evidence="4" id="KW-1185">Reference proteome</keyword>
<dbReference type="FunFam" id="2.30.30.190:FF:000014">
    <property type="entry name" value="Uncharacterized protein, isoform E"/>
    <property type="match status" value="1"/>
</dbReference>
<reference evidence="3 4" key="1">
    <citation type="journal article" date="2018" name="Gigascience">
        <title>Genomes of trombidid mites reveal novel predicted allergens and laterally-transferred genes associated with secondary metabolism.</title>
        <authorList>
            <person name="Dong X."/>
            <person name="Chaisiri K."/>
            <person name="Xia D."/>
            <person name="Armstrong S.D."/>
            <person name="Fang Y."/>
            <person name="Donnelly M.J."/>
            <person name="Kadowaki T."/>
            <person name="McGarry J.W."/>
            <person name="Darby A.C."/>
            <person name="Makepeace B.L."/>
        </authorList>
    </citation>
    <scope>NUCLEOTIDE SEQUENCE [LARGE SCALE GENOMIC DNA]</scope>
    <source>
        <strain evidence="3">UoL-UT</strain>
    </source>
</reference>
<evidence type="ECO:0000313" key="3">
    <source>
        <dbReference type="EMBL" id="RWS23893.1"/>
    </source>
</evidence>
<evidence type="ECO:0000259" key="2">
    <source>
        <dbReference type="PROSITE" id="PS50245"/>
    </source>
</evidence>
<protein>
    <submittedName>
        <fullName evidence="3">Kinesin-like protein KIF13A</fullName>
    </submittedName>
</protein>
<dbReference type="SMART" id="SM01052">
    <property type="entry name" value="CAP_GLY"/>
    <property type="match status" value="1"/>
</dbReference>
<comment type="caution">
    <text evidence="3">The sequence shown here is derived from an EMBL/GenBank/DDBJ whole genome shotgun (WGS) entry which is preliminary data.</text>
</comment>
<dbReference type="PANTHER" id="PTHR18916">
    <property type="entry name" value="DYNACTIN 1-RELATED MICROTUBULE-BINDING"/>
    <property type="match status" value="1"/>
</dbReference>
<dbReference type="InterPro" id="IPR000938">
    <property type="entry name" value="CAP-Gly_domain"/>
</dbReference>
<evidence type="ECO:0000256" key="1">
    <source>
        <dbReference type="SAM" id="MobiDB-lite"/>
    </source>
</evidence>
<dbReference type="STRING" id="299467.A0A443S8P1"/>
<name>A0A443S8P1_9ACAR</name>
<dbReference type="InterPro" id="IPR036859">
    <property type="entry name" value="CAP-Gly_dom_sf"/>
</dbReference>
<feature type="compositionally biased region" description="Polar residues" evidence="1">
    <location>
        <begin position="517"/>
        <end position="549"/>
    </location>
</feature>
<dbReference type="OrthoDB" id="3176171at2759"/>
<evidence type="ECO:0000313" key="4">
    <source>
        <dbReference type="Proteomes" id="UP000288716"/>
    </source>
</evidence>
<feature type="region of interest" description="Disordered" evidence="1">
    <location>
        <begin position="517"/>
        <end position="551"/>
    </location>
</feature>
<feature type="compositionally biased region" description="Polar residues" evidence="1">
    <location>
        <begin position="611"/>
        <end position="649"/>
    </location>
</feature>